<dbReference type="InterPro" id="IPR015947">
    <property type="entry name" value="PUA-like_sf"/>
</dbReference>
<proteinExistence type="predicted"/>
<keyword evidence="3" id="KW-1185">Reference proteome</keyword>
<evidence type="ECO:0000313" key="2">
    <source>
        <dbReference type="EMBL" id="MDO1444861.1"/>
    </source>
</evidence>
<dbReference type="Gene3D" id="2.30.130.40">
    <property type="entry name" value="LON domain-like"/>
    <property type="match status" value="1"/>
</dbReference>
<comment type="caution">
    <text evidence="2">The sequence shown here is derived from an EMBL/GenBank/DDBJ whole genome shotgun (WGS) entry which is preliminary data.</text>
</comment>
<dbReference type="Pfam" id="PF02190">
    <property type="entry name" value="LON_substr_bdg"/>
    <property type="match status" value="1"/>
</dbReference>
<protein>
    <submittedName>
        <fullName evidence="2">LON peptidase substrate-binding domain-containing protein</fullName>
    </submittedName>
</protein>
<name>A0ABT8QYE2_9BACT</name>
<dbReference type="SUPFAM" id="SSF88697">
    <property type="entry name" value="PUA domain-like"/>
    <property type="match status" value="1"/>
</dbReference>
<organism evidence="2 3">
    <name type="scientific">Rhodocytophaga aerolata</name>
    <dbReference type="NCBI Taxonomy" id="455078"/>
    <lineage>
        <taxon>Bacteria</taxon>
        <taxon>Pseudomonadati</taxon>
        <taxon>Bacteroidota</taxon>
        <taxon>Cytophagia</taxon>
        <taxon>Cytophagales</taxon>
        <taxon>Rhodocytophagaceae</taxon>
        <taxon>Rhodocytophaga</taxon>
    </lineage>
</organism>
<dbReference type="EMBL" id="JAUKPO010000001">
    <property type="protein sequence ID" value="MDO1444861.1"/>
    <property type="molecule type" value="Genomic_DNA"/>
</dbReference>
<dbReference type="PANTHER" id="PTHR46732:SF8">
    <property type="entry name" value="ATP-DEPENDENT PROTEASE LA (LON) DOMAIN PROTEIN"/>
    <property type="match status" value="1"/>
</dbReference>
<dbReference type="SMART" id="SM00464">
    <property type="entry name" value="LON"/>
    <property type="match status" value="1"/>
</dbReference>
<feature type="domain" description="Lon N-terminal" evidence="1">
    <location>
        <begin position="4"/>
        <end position="189"/>
    </location>
</feature>
<dbReference type="InterPro" id="IPR046336">
    <property type="entry name" value="Lon_prtase_N_sf"/>
</dbReference>
<evidence type="ECO:0000313" key="3">
    <source>
        <dbReference type="Proteomes" id="UP001168528"/>
    </source>
</evidence>
<gene>
    <name evidence="2" type="ORF">Q0590_01295</name>
</gene>
<dbReference type="InterPro" id="IPR003111">
    <property type="entry name" value="Lon_prtase_N"/>
</dbReference>
<sequence length="211" mass="24655">MNHFLPFFPLNLVVYPKEKLNLHIFEPRYKQLITECYAQHTTFGIPCFINNKIEGYGTEMRLLAISKIYEDGKMDIETQGLRIFKLLSFENPVKSKLYAGGEVQALELIDDASEPITTQLIGQVKQLYSLLQLNLNLDFKLYQYLSFELAHKIGLSTEQEYQLLTMPSEKSRQEFLVTHLQNAIPLIQDMERTKERIRLNGHFKHLDPLNF</sequence>
<dbReference type="Proteomes" id="UP001168528">
    <property type="component" value="Unassembled WGS sequence"/>
</dbReference>
<dbReference type="PANTHER" id="PTHR46732">
    <property type="entry name" value="ATP-DEPENDENT PROTEASE LA (LON) DOMAIN PROTEIN"/>
    <property type="match status" value="1"/>
</dbReference>
<dbReference type="RefSeq" id="WP_302035663.1">
    <property type="nucleotide sequence ID" value="NZ_JAUKPO010000001.1"/>
</dbReference>
<evidence type="ECO:0000259" key="1">
    <source>
        <dbReference type="SMART" id="SM00464"/>
    </source>
</evidence>
<reference evidence="2" key="1">
    <citation type="submission" date="2023-07" db="EMBL/GenBank/DDBJ databases">
        <title>The genome sequence of Rhodocytophaga aerolata KACC 12507.</title>
        <authorList>
            <person name="Zhang X."/>
        </authorList>
    </citation>
    <scope>NUCLEOTIDE SEQUENCE</scope>
    <source>
        <strain evidence="2">KACC 12507</strain>
    </source>
</reference>
<accession>A0ABT8QYE2</accession>